<comment type="cofactor">
    <cofactor evidence="1">
        <name>Zn(2+)</name>
        <dbReference type="ChEBI" id="CHEBI:29105"/>
    </cofactor>
</comment>
<dbReference type="GO" id="GO:0009165">
    <property type="term" value="P:nucleotide biosynthetic process"/>
    <property type="evidence" value="ECO:0007669"/>
    <property type="project" value="UniProtKB-KW"/>
</dbReference>
<keyword evidence="5" id="KW-0378">Hydrolase</keyword>
<keyword evidence="3" id="KW-0479">Metal-binding</keyword>
<dbReference type="InterPro" id="IPR015517">
    <property type="entry name" value="dCMP_deaminase-rel"/>
</dbReference>
<dbReference type="GO" id="GO:0008270">
    <property type="term" value="F:zinc ion binding"/>
    <property type="evidence" value="ECO:0007669"/>
    <property type="project" value="InterPro"/>
</dbReference>
<evidence type="ECO:0000313" key="15">
    <source>
        <dbReference type="Proteomes" id="UP000823561"/>
    </source>
</evidence>
<dbReference type="EMBL" id="JADWDJ010000022">
    <property type="protein sequence ID" value="KAG5262879.1"/>
    <property type="molecule type" value="Genomic_DNA"/>
</dbReference>
<dbReference type="GO" id="GO:0004132">
    <property type="term" value="F:dCMP deaminase activity"/>
    <property type="evidence" value="ECO:0007669"/>
    <property type="project" value="UniProtKB-EC"/>
</dbReference>
<evidence type="ECO:0000259" key="13">
    <source>
        <dbReference type="PROSITE" id="PS51747"/>
    </source>
</evidence>
<dbReference type="GO" id="GO:0005737">
    <property type="term" value="C:cytoplasm"/>
    <property type="evidence" value="ECO:0007669"/>
    <property type="project" value="TreeGrafter"/>
</dbReference>
<evidence type="ECO:0000256" key="6">
    <source>
        <dbReference type="ARBA" id="ARBA00022833"/>
    </source>
</evidence>
<comment type="catalytic activity">
    <reaction evidence="10">
        <text>dCMP + H2O + H(+) = dUMP + NH4(+)</text>
        <dbReference type="Rhea" id="RHEA:22924"/>
        <dbReference type="ChEBI" id="CHEBI:15377"/>
        <dbReference type="ChEBI" id="CHEBI:15378"/>
        <dbReference type="ChEBI" id="CHEBI:28938"/>
        <dbReference type="ChEBI" id="CHEBI:57566"/>
        <dbReference type="ChEBI" id="CHEBI:246422"/>
        <dbReference type="EC" id="3.5.4.12"/>
    </reaction>
    <physiologicalReaction direction="left-to-right" evidence="10">
        <dbReference type="Rhea" id="RHEA:22925"/>
    </physiologicalReaction>
</comment>
<dbReference type="InterPro" id="IPR016193">
    <property type="entry name" value="Cytidine_deaminase-like"/>
</dbReference>
<evidence type="ECO:0000256" key="8">
    <source>
        <dbReference type="ARBA" id="ARBA00041763"/>
    </source>
</evidence>
<dbReference type="Gene3D" id="3.40.140.10">
    <property type="entry name" value="Cytidine Deaminase, domain 2"/>
    <property type="match status" value="1"/>
</dbReference>
<sequence length="172" mass="19193">MEDQEYFMAVAFLAAKQSPDTNSKVGACIVNTEKKIVGIGYNRMPIGCPAGSLPWARDNVDPLNNKYMYVCHAELNAIMNKNSADVKGCTIYVSLFPCNECTKIIIQSGIKDVIYLSDKYHNKTEVIASKRMLDLAGIPYRHFRPSSRKIVIDFDEIEPGLFDNPPADPPTD</sequence>
<comment type="caution">
    <text evidence="14">The sequence shown here is derived from an EMBL/GenBank/DDBJ whole genome shotgun (WGS) entry which is preliminary data.</text>
</comment>
<keyword evidence="6" id="KW-0862">Zinc</keyword>
<dbReference type="Proteomes" id="UP000823561">
    <property type="component" value="Chromosome 22"/>
</dbReference>
<dbReference type="EC" id="3.5.4.12" evidence="7"/>
<reference evidence="14" key="1">
    <citation type="submission" date="2020-10" db="EMBL/GenBank/DDBJ databases">
        <title>Chromosome-scale genome assembly of the Allis shad, Alosa alosa.</title>
        <authorList>
            <person name="Margot Z."/>
            <person name="Christophe K."/>
            <person name="Cabau C."/>
            <person name="Louis A."/>
            <person name="Berthelot C."/>
            <person name="Parey E."/>
            <person name="Roest Crollius H."/>
            <person name="Montfort J."/>
            <person name="Robinson-Rechavi M."/>
            <person name="Bucao C."/>
            <person name="Bouchez O."/>
            <person name="Gislard M."/>
            <person name="Lluch J."/>
            <person name="Milhes M."/>
            <person name="Lampietro C."/>
            <person name="Lopez Roques C."/>
            <person name="Donnadieu C."/>
            <person name="Braasch I."/>
            <person name="Desvignes T."/>
            <person name="Postlethwait J."/>
            <person name="Bobe J."/>
            <person name="Guiguen Y."/>
        </authorList>
    </citation>
    <scope>NUCLEOTIDE SEQUENCE</scope>
    <source>
        <strain evidence="14">M-15738</strain>
        <tissue evidence="14">Blood</tissue>
    </source>
</reference>
<comment type="similarity">
    <text evidence="2">Belongs to the cytidine and deoxycytidylate deaminase family.</text>
</comment>
<dbReference type="SUPFAM" id="SSF53927">
    <property type="entry name" value="Cytidine deaminase-like"/>
    <property type="match status" value="1"/>
</dbReference>
<dbReference type="InterPro" id="IPR035105">
    <property type="entry name" value="Deoxycytidylate_deaminase_dom"/>
</dbReference>
<evidence type="ECO:0000256" key="5">
    <source>
        <dbReference type="ARBA" id="ARBA00022801"/>
    </source>
</evidence>
<protein>
    <recommendedName>
        <fullName evidence="12">Deoxycytidylate deaminase</fullName>
        <ecNumber evidence="7">3.5.4.12</ecNumber>
    </recommendedName>
    <alternativeName>
        <fullName evidence="8">dCMP deaminase</fullName>
    </alternativeName>
</protein>
<evidence type="ECO:0000256" key="9">
    <source>
        <dbReference type="ARBA" id="ARBA00050096"/>
    </source>
</evidence>
<comment type="catalytic activity">
    <reaction evidence="9">
        <text>5-hydroxymethyl-dCMP + H2O + H(+) = 5-hydroxymethyl-dUMP + NH4(+)</text>
        <dbReference type="Rhea" id="RHEA:77175"/>
        <dbReference type="ChEBI" id="CHEBI:15377"/>
        <dbReference type="ChEBI" id="CHEBI:15378"/>
        <dbReference type="ChEBI" id="CHEBI:28938"/>
        <dbReference type="ChEBI" id="CHEBI:57962"/>
        <dbReference type="ChEBI" id="CHEBI:90409"/>
    </reaction>
    <physiologicalReaction direction="left-to-right" evidence="9">
        <dbReference type="Rhea" id="RHEA:77176"/>
    </physiologicalReaction>
</comment>
<evidence type="ECO:0000256" key="3">
    <source>
        <dbReference type="ARBA" id="ARBA00022723"/>
    </source>
</evidence>
<dbReference type="CDD" id="cd01286">
    <property type="entry name" value="deoxycytidylate_deaminase"/>
    <property type="match status" value="1"/>
</dbReference>
<evidence type="ECO:0000256" key="10">
    <source>
        <dbReference type="ARBA" id="ARBA00051515"/>
    </source>
</evidence>
<dbReference type="AlphaFoldDB" id="A0AAV6FJ61"/>
<evidence type="ECO:0000313" key="14">
    <source>
        <dbReference type="EMBL" id="KAG5262879.1"/>
    </source>
</evidence>
<dbReference type="FunFam" id="3.40.140.10:FF:000021">
    <property type="entry name" value="Deoxycytidylate deaminase"/>
    <property type="match status" value="1"/>
</dbReference>
<accession>A0AAV6FJ61</accession>
<evidence type="ECO:0000256" key="12">
    <source>
        <dbReference type="ARBA" id="ARBA00071582"/>
    </source>
</evidence>
<evidence type="ECO:0000256" key="7">
    <source>
        <dbReference type="ARBA" id="ARBA00038938"/>
    </source>
</evidence>
<evidence type="ECO:0000256" key="2">
    <source>
        <dbReference type="ARBA" id="ARBA00006576"/>
    </source>
</evidence>
<dbReference type="PROSITE" id="PS00903">
    <property type="entry name" value="CYT_DCMP_DEAMINASES_1"/>
    <property type="match status" value="1"/>
</dbReference>
<organism evidence="14 15">
    <name type="scientific">Alosa alosa</name>
    <name type="common">allis shad</name>
    <dbReference type="NCBI Taxonomy" id="278164"/>
    <lineage>
        <taxon>Eukaryota</taxon>
        <taxon>Metazoa</taxon>
        <taxon>Chordata</taxon>
        <taxon>Craniata</taxon>
        <taxon>Vertebrata</taxon>
        <taxon>Euteleostomi</taxon>
        <taxon>Actinopterygii</taxon>
        <taxon>Neopterygii</taxon>
        <taxon>Teleostei</taxon>
        <taxon>Clupei</taxon>
        <taxon>Clupeiformes</taxon>
        <taxon>Clupeoidei</taxon>
        <taxon>Clupeidae</taxon>
        <taxon>Alosa</taxon>
    </lineage>
</organism>
<dbReference type="InterPro" id="IPR016192">
    <property type="entry name" value="APOBEC/CMP_deaminase_Zn-bd"/>
</dbReference>
<dbReference type="PANTHER" id="PTHR11086:SF18">
    <property type="entry name" value="DEOXYCYTIDYLATE DEAMINASE"/>
    <property type="match status" value="1"/>
</dbReference>
<evidence type="ECO:0000256" key="4">
    <source>
        <dbReference type="ARBA" id="ARBA00022727"/>
    </source>
</evidence>
<evidence type="ECO:0000256" key="11">
    <source>
        <dbReference type="ARBA" id="ARBA00059334"/>
    </source>
</evidence>
<evidence type="ECO:0000256" key="1">
    <source>
        <dbReference type="ARBA" id="ARBA00001947"/>
    </source>
</evidence>
<keyword evidence="15" id="KW-1185">Reference proteome</keyword>
<feature type="domain" description="CMP/dCMP-type deaminase" evidence="13">
    <location>
        <begin position="2"/>
        <end position="140"/>
    </location>
</feature>
<gene>
    <name evidence="14" type="ORF">AALO_G00279950</name>
</gene>
<comment type="function">
    <text evidence="11">Catalyzes the deamination of dCMP to dUMP, providing the nucleoside monophosphate substrate for the thymidylate synthase/TYMS. Also, part of a nucleotide salvage pathway that eliminates epigenetically modified 5-hydroxymethyl-dCMP (hmdCMP) in a two-step process entailing deamination to cytotoxic 5-hydroxymethyl-dUMP (hmdUMP), followed by its hydrolysis into 5-hydroxymethyluracil (hmU) and 2-deoxy-D-ribose 5-phosphate (deoxyribosephosphate). Catalyzes the first step in that pathway, the deamination of 5-hydroxymethyl-dCMP (hmdCMP).</text>
</comment>
<dbReference type="PROSITE" id="PS51747">
    <property type="entry name" value="CYT_DCMP_DEAMINASES_2"/>
    <property type="match status" value="1"/>
</dbReference>
<dbReference type="InterPro" id="IPR002125">
    <property type="entry name" value="CMP_dCMP_dom"/>
</dbReference>
<dbReference type="PANTHER" id="PTHR11086">
    <property type="entry name" value="DEOXYCYTIDYLATE DEAMINASE-RELATED"/>
    <property type="match status" value="1"/>
</dbReference>
<dbReference type="Pfam" id="PF00383">
    <property type="entry name" value="dCMP_cyt_deam_1"/>
    <property type="match status" value="1"/>
</dbReference>
<name>A0AAV6FJ61_9TELE</name>
<keyword evidence="4" id="KW-0545">Nucleotide biosynthesis</keyword>
<proteinExistence type="inferred from homology"/>